<dbReference type="Gene3D" id="3.20.20.140">
    <property type="entry name" value="Metal-dependent hydrolases"/>
    <property type="match status" value="1"/>
</dbReference>
<evidence type="ECO:0000313" key="3">
    <source>
        <dbReference type="EMBL" id="BBD98397.1"/>
    </source>
</evidence>
<accession>A0A494W729</accession>
<gene>
    <name evidence="3" type="ORF">SAMIE_1018980</name>
</gene>
<evidence type="ECO:0000256" key="1">
    <source>
        <dbReference type="ARBA" id="ARBA00038310"/>
    </source>
</evidence>
<reference evidence="3 4" key="1">
    <citation type="submission" date="2018-05" db="EMBL/GenBank/DDBJ databases">
        <title>Complete Genome Sequence of the Nonylphenol-Degrading Bacterium Sphingobium amiense DSM 16289T.</title>
        <authorList>
            <person name="Ootsuka M."/>
            <person name="Nishizawa T."/>
            <person name="Ohta H."/>
        </authorList>
    </citation>
    <scope>NUCLEOTIDE SEQUENCE [LARGE SCALE GENOMIC DNA]</scope>
    <source>
        <strain evidence="3 4">DSM 16289</strain>
    </source>
</reference>
<evidence type="ECO:0000313" key="4">
    <source>
        <dbReference type="Proteomes" id="UP000279959"/>
    </source>
</evidence>
<dbReference type="PANTHER" id="PTHR43569">
    <property type="entry name" value="AMIDOHYDROLASE"/>
    <property type="match status" value="1"/>
</dbReference>
<dbReference type="PANTHER" id="PTHR43569:SF1">
    <property type="entry name" value="BLL3371 PROTEIN"/>
    <property type="match status" value="1"/>
</dbReference>
<name>A0A494W729_9SPHN</name>
<proteinExistence type="inferred from homology"/>
<dbReference type="EMBL" id="AP018664">
    <property type="protein sequence ID" value="BBD98397.1"/>
    <property type="molecule type" value="Genomic_DNA"/>
</dbReference>
<comment type="similarity">
    <text evidence="1">Belongs to the metallo-dependent hydrolases superfamily.</text>
</comment>
<dbReference type="Pfam" id="PF04909">
    <property type="entry name" value="Amidohydro_2"/>
    <property type="match status" value="1"/>
</dbReference>
<dbReference type="InterPro" id="IPR032466">
    <property type="entry name" value="Metal_Hydrolase"/>
</dbReference>
<dbReference type="GO" id="GO:0016787">
    <property type="term" value="F:hydrolase activity"/>
    <property type="evidence" value="ECO:0007669"/>
    <property type="project" value="UniProtKB-KW"/>
</dbReference>
<organism evidence="3 4">
    <name type="scientific">Sphingobium amiense</name>
    <dbReference type="NCBI Taxonomy" id="135719"/>
    <lineage>
        <taxon>Bacteria</taxon>
        <taxon>Pseudomonadati</taxon>
        <taxon>Pseudomonadota</taxon>
        <taxon>Alphaproteobacteria</taxon>
        <taxon>Sphingomonadales</taxon>
        <taxon>Sphingomonadaceae</taxon>
        <taxon>Sphingobium</taxon>
    </lineage>
</organism>
<keyword evidence="3" id="KW-0378">Hydrolase</keyword>
<protein>
    <submittedName>
        <fullName evidence="3">Amidohydrolase</fullName>
    </submittedName>
</protein>
<dbReference type="RefSeq" id="WP_066701189.1">
    <property type="nucleotide sequence ID" value="NZ_AP018664.1"/>
</dbReference>
<feature type="domain" description="Amidohydrolase-related" evidence="2">
    <location>
        <begin position="38"/>
        <end position="348"/>
    </location>
</feature>
<dbReference type="InterPro" id="IPR052350">
    <property type="entry name" value="Metallo-dep_Lactonases"/>
</dbReference>
<evidence type="ECO:0000259" key="2">
    <source>
        <dbReference type="Pfam" id="PF04909"/>
    </source>
</evidence>
<dbReference type="InterPro" id="IPR006680">
    <property type="entry name" value="Amidohydro-rel"/>
</dbReference>
<dbReference type="KEGG" id="sami:SAMIE_1018980"/>
<keyword evidence="4" id="KW-1185">Reference proteome</keyword>
<sequence length="351" mass="38368">MTTGQHPSAPAPRIYSLPRPDWLALHDEEAIDPARPIVDPHHHLWDRPGEPYLADAAIADMTSGHNIVASVYVECHSMYRPDGPEAMRPVGEVEFAARVATLAQQDGDGSPALCAGIVGHADLMLGDDVRAVLEAEIAAGGGHFRGIRHSTAHDADPVVGSIYPVRPQELMAETAFRRGFAHLAHLGLSFDSWLFHPQMDELLDLARAFPETTIVLNHCGGPIGVGRYADDRAAVFRDWKAAIGRIAAAPNVHMKLGGLAIRLLGRLYEKRPVPPSSEELASAWRPYMDSCIDMLGPDRCMFESNFPPDKGQCSYRTLFNAFKRIAASYGEAEKTALFSATAGRVYRLELD</sequence>
<dbReference type="SUPFAM" id="SSF51556">
    <property type="entry name" value="Metallo-dependent hydrolases"/>
    <property type="match status" value="1"/>
</dbReference>
<dbReference type="Proteomes" id="UP000279959">
    <property type="component" value="Chromosome"/>
</dbReference>
<dbReference type="AlphaFoldDB" id="A0A494W729"/>